<dbReference type="EMBL" id="VYKL01000061">
    <property type="protein sequence ID" value="KAA9012396.1"/>
    <property type="molecule type" value="Genomic_DNA"/>
</dbReference>
<dbReference type="PANTHER" id="PTHR41328">
    <property type="entry name" value="TERMINASE SMALL SUBUNIT-RELATED"/>
    <property type="match status" value="1"/>
</dbReference>
<sequence length="132" mass="14940">MSKEKLTAKQESFIREYLKDKNATQAAIRAGYSKRRASEIGYQLLRKTTVSEAIIALQAEIEKQLRMQFVHDALTAREVLYNVMVNPNSSDRDKIVAARDLLDRAGFKPVEKKEMTGSDGGAIEITFVEPKY</sequence>
<dbReference type="PANTHER" id="PTHR41328:SF2">
    <property type="entry name" value="TERMINASE SMALL SUBUNIT"/>
    <property type="match status" value="1"/>
</dbReference>
<evidence type="ECO:0000256" key="2">
    <source>
        <dbReference type="ARBA" id="ARBA00023219"/>
    </source>
</evidence>
<keyword evidence="4" id="KW-1185">Reference proteome</keyword>
<dbReference type="AlphaFoldDB" id="A0A5J5GVQ2"/>
<accession>A0A5J5GVQ2</accession>
<reference evidence="3 4" key="1">
    <citation type="submission" date="2019-09" db="EMBL/GenBank/DDBJ databases">
        <title>Whole genome sequences of isolates from the Mars Exploration Rovers.</title>
        <authorList>
            <person name="Seuylemezian A."/>
            <person name="Vaishampayan P."/>
        </authorList>
    </citation>
    <scope>NUCLEOTIDE SEQUENCE [LARGE SCALE GENOMIC DNA]</scope>
    <source>
        <strain evidence="3 4">MER_TA_151</strain>
    </source>
</reference>
<dbReference type="OrthoDB" id="7358785at2"/>
<comment type="caution">
    <text evidence="3">The sequence shown here is derived from an EMBL/GenBank/DDBJ whole genome shotgun (WGS) entry which is preliminary data.</text>
</comment>
<keyword evidence="1" id="KW-1188">Viral release from host cell</keyword>
<dbReference type="InterPro" id="IPR038713">
    <property type="entry name" value="Terminase_Gp1_N_sf"/>
</dbReference>
<name>A0A5J5GVQ2_9BACI</name>
<evidence type="ECO:0000313" key="4">
    <source>
        <dbReference type="Proteomes" id="UP000326671"/>
    </source>
</evidence>
<dbReference type="GO" id="GO:0051276">
    <property type="term" value="P:chromosome organization"/>
    <property type="evidence" value="ECO:0007669"/>
    <property type="project" value="InterPro"/>
</dbReference>
<organism evidence="3 4">
    <name type="scientific">Niallia endozanthoxylica</name>
    <dbReference type="NCBI Taxonomy" id="2036016"/>
    <lineage>
        <taxon>Bacteria</taxon>
        <taxon>Bacillati</taxon>
        <taxon>Bacillota</taxon>
        <taxon>Bacilli</taxon>
        <taxon>Bacillales</taxon>
        <taxon>Bacillaceae</taxon>
        <taxon>Niallia</taxon>
    </lineage>
</organism>
<dbReference type="RefSeq" id="WP_150442833.1">
    <property type="nucleotide sequence ID" value="NZ_VYKL01000061.1"/>
</dbReference>
<dbReference type="Gene3D" id="1.10.10.1400">
    <property type="entry name" value="Terminase, small subunit, N-terminal DNA-binding domain, HTH motif"/>
    <property type="match status" value="1"/>
</dbReference>
<proteinExistence type="predicted"/>
<evidence type="ECO:0000313" key="3">
    <source>
        <dbReference type="EMBL" id="KAA9012396.1"/>
    </source>
</evidence>
<keyword evidence="2" id="KW-0231">Viral genome packaging</keyword>
<evidence type="ECO:0000256" key="1">
    <source>
        <dbReference type="ARBA" id="ARBA00022612"/>
    </source>
</evidence>
<dbReference type="InterPro" id="IPR005335">
    <property type="entry name" value="Terminase_ssu"/>
</dbReference>
<protein>
    <submittedName>
        <fullName evidence="3">Terminase small subunit</fullName>
    </submittedName>
</protein>
<dbReference type="InterPro" id="IPR052404">
    <property type="entry name" value="SPP1-like_terminase"/>
</dbReference>
<dbReference type="Proteomes" id="UP000326671">
    <property type="component" value="Unassembled WGS sequence"/>
</dbReference>
<dbReference type="Pfam" id="PF03592">
    <property type="entry name" value="Terminase_2"/>
    <property type="match status" value="1"/>
</dbReference>
<gene>
    <name evidence="3" type="ORF">F4V44_25720</name>
</gene>